<dbReference type="PANTHER" id="PTHR24291:SF50">
    <property type="entry name" value="BIFUNCTIONAL ALBAFLAVENONE MONOOXYGENASE_TERPENE SYNTHASE"/>
    <property type="match status" value="1"/>
</dbReference>
<evidence type="ECO:0000313" key="10">
    <source>
        <dbReference type="Proteomes" id="UP001595765"/>
    </source>
</evidence>
<dbReference type="InterPro" id="IPR002401">
    <property type="entry name" value="Cyt_P450_E_grp-I"/>
</dbReference>
<proteinExistence type="inferred from homology"/>
<keyword evidence="6 7" id="KW-0503">Monooxygenase</keyword>
<name>A0ABV8HG93_9ACTN</name>
<dbReference type="RefSeq" id="WP_386424419.1">
    <property type="nucleotide sequence ID" value="NZ_JBHSBB010000001.1"/>
</dbReference>
<evidence type="ECO:0000256" key="6">
    <source>
        <dbReference type="ARBA" id="ARBA00023033"/>
    </source>
</evidence>
<evidence type="ECO:0000313" key="9">
    <source>
        <dbReference type="EMBL" id="MFC4029860.1"/>
    </source>
</evidence>
<evidence type="ECO:0000256" key="8">
    <source>
        <dbReference type="SAM" id="MobiDB-lite"/>
    </source>
</evidence>
<dbReference type="CDD" id="cd11049">
    <property type="entry name" value="CYP170A1-like"/>
    <property type="match status" value="1"/>
</dbReference>
<evidence type="ECO:0000256" key="4">
    <source>
        <dbReference type="ARBA" id="ARBA00023002"/>
    </source>
</evidence>
<dbReference type="InterPro" id="IPR001128">
    <property type="entry name" value="Cyt_P450"/>
</dbReference>
<reference evidence="10" key="1">
    <citation type="journal article" date="2019" name="Int. J. Syst. Evol. Microbiol.">
        <title>The Global Catalogue of Microorganisms (GCM) 10K type strain sequencing project: providing services to taxonomists for standard genome sequencing and annotation.</title>
        <authorList>
            <consortium name="The Broad Institute Genomics Platform"/>
            <consortium name="The Broad Institute Genome Sequencing Center for Infectious Disease"/>
            <person name="Wu L."/>
            <person name="Ma J."/>
        </authorList>
    </citation>
    <scope>NUCLEOTIDE SEQUENCE [LARGE SCALE GENOMIC DNA]</scope>
    <source>
        <strain evidence="10">CGMCC 4.7237</strain>
    </source>
</reference>
<feature type="region of interest" description="Disordered" evidence="8">
    <location>
        <begin position="459"/>
        <end position="479"/>
    </location>
</feature>
<gene>
    <name evidence="9" type="ORF">ACFO3J_00075</name>
</gene>
<comment type="similarity">
    <text evidence="1 7">Belongs to the cytochrome P450 family.</text>
</comment>
<keyword evidence="5 7" id="KW-0408">Iron</keyword>
<dbReference type="InterPro" id="IPR036396">
    <property type="entry name" value="Cyt_P450_sf"/>
</dbReference>
<dbReference type="Proteomes" id="UP001595765">
    <property type="component" value="Unassembled WGS sequence"/>
</dbReference>
<organism evidence="9 10">
    <name type="scientific">Streptomyces polygonati</name>
    <dbReference type="NCBI Taxonomy" id="1617087"/>
    <lineage>
        <taxon>Bacteria</taxon>
        <taxon>Bacillati</taxon>
        <taxon>Actinomycetota</taxon>
        <taxon>Actinomycetes</taxon>
        <taxon>Kitasatosporales</taxon>
        <taxon>Streptomycetaceae</taxon>
        <taxon>Streptomyces</taxon>
    </lineage>
</organism>
<sequence>MTRTTTTDGRREEIAPRSGRAPGAWPLVGHAIELQRRPLAFMESLIGHGDLVEIRLGPRPAFVICHPDLAHQVLTDFRTFDRTGPVYDRSRAAMGSGLATTTYQDHRRQRLIMQPAFRHEHLRGYVEVMRQEIGATMDRWQEGDQVDLVEEAFTLTNTISLRALFSSGISAQDAEELREAFDVFLRGIYARAALPLVGRIPSPANRRYVRALGRWRTIVARLIDGYRREDAEGGEGGEGGKRDDLMARLVEARDDEQQAMSDEELSDQVAVLLLAGGETTSAAVVWTLHLLQNHPHVLAALRAETDTVLGGDIAGWEHLRRLDLTARAVREAMRLYPPAWILPRTCVRDVVLAGRTLPAGSTVVFSPFVLHRRPDLFPDPHAFDPDRWLPAEAGAAPHRTSFLPFGAGATKCIGEDFGEAEATLIVATLTARWDLSALAGTKVSPVARAVLVPKSLPVRLTPRRDPGRGGAAANAGSPR</sequence>
<evidence type="ECO:0000256" key="5">
    <source>
        <dbReference type="ARBA" id="ARBA00023004"/>
    </source>
</evidence>
<dbReference type="InterPro" id="IPR017972">
    <property type="entry name" value="Cyt_P450_CS"/>
</dbReference>
<dbReference type="SUPFAM" id="SSF48264">
    <property type="entry name" value="Cytochrome P450"/>
    <property type="match status" value="1"/>
</dbReference>
<keyword evidence="2 7" id="KW-0349">Heme</keyword>
<feature type="region of interest" description="Disordered" evidence="8">
    <location>
        <begin position="1"/>
        <end position="21"/>
    </location>
</feature>
<evidence type="ECO:0000256" key="2">
    <source>
        <dbReference type="ARBA" id="ARBA00022617"/>
    </source>
</evidence>
<dbReference type="PROSITE" id="PS00086">
    <property type="entry name" value="CYTOCHROME_P450"/>
    <property type="match status" value="1"/>
</dbReference>
<keyword evidence="4 7" id="KW-0560">Oxidoreductase</keyword>
<dbReference type="PRINTS" id="PR00385">
    <property type="entry name" value="P450"/>
</dbReference>
<dbReference type="PRINTS" id="PR00463">
    <property type="entry name" value="EP450I"/>
</dbReference>
<dbReference type="EMBL" id="JBHSBB010000001">
    <property type="protein sequence ID" value="MFC4029860.1"/>
    <property type="molecule type" value="Genomic_DNA"/>
</dbReference>
<dbReference type="Pfam" id="PF00067">
    <property type="entry name" value="p450"/>
    <property type="match status" value="1"/>
</dbReference>
<evidence type="ECO:0000256" key="7">
    <source>
        <dbReference type="RuleBase" id="RU000461"/>
    </source>
</evidence>
<keyword evidence="10" id="KW-1185">Reference proteome</keyword>
<dbReference type="PANTHER" id="PTHR24291">
    <property type="entry name" value="CYTOCHROME P450 FAMILY 4"/>
    <property type="match status" value="1"/>
</dbReference>
<evidence type="ECO:0000256" key="3">
    <source>
        <dbReference type="ARBA" id="ARBA00022723"/>
    </source>
</evidence>
<dbReference type="Gene3D" id="1.10.630.10">
    <property type="entry name" value="Cytochrome P450"/>
    <property type="match status" value="1"/>
</dbReference>
<accession>A0ABV8HG93</accession>
<keyword evidence="3 7" id="KW-0479">Metal-binding</keyword>
<dbReference type="InterPro" id="IPR050196">
    <property type="entry name" value="Cytochrome_P450_Monoox"/>
</dbReference>
<evidence type="ECO:0000256" key="1">
    <source>
        <dbReference type="ARBA" id="ARBA00010617"/>
    </source>
</evidence>
<comment type="caution">
    <text evidence="9">The sequence shown here is derived from an EMBL/GenBank/DDBJ whole genome shotgun (WGS) entry which is preliminary data.</text>
</comment>
<protein>
    <submittedName>
        <fullName evidence="9">Cytochrome P450</fullName>
    </submittedName>
</protein>